<feature type="transmembrane region" description="Helical" evidence="4">
    <location>
        <begin position="35"/>
        <end position="57"/>
    </location>
</feature>
<dbReference type="AlphaFoldDB" id="A0A4P1QUS7"/>
<dbReference type="PANTHER" id="PTHR31218">
    <property type="entry name" value="WAT1-RELATED PROTEIN"/>
    <property type="match status" value="1"/>
</dbReference>
<reference evidence="6 7" key="1">
    <citation type="journal article" date="2017" name="Plant Biotechnol. J.">
        <title>A comprehensive draft genome sequence for lupin (Lupinus angustifolius), an emerging health food: insights into plant-microbe interactions and legume evolution.</title>
        <authorList>
            <person name="Hane J.K."/>
            <person name="Ming Y."/>
            <person name="Kamphuis L.G."/>
            <person name="Nelson M.N."/>
            <person name="Garg G."/>
            <person name="Atkins C.A."/>
            <person name="Bayer P.E."/>
            <person name="Bravo A."/>
            <person name="Bringans S."/>
            <person name="Cannon S."/>
            <person name="Edwards D."/>
            <person name="Foley R."/>
            <person name="Gao L.L."/>
            <person name="Harrison M.J."/>
            <person name="Huang W."/>
            <person name="Hurgobin B."/>
            <person name="Li S."/>
            <person name="Liu C.W."/>
            <person name="McGrath A."/>
            <person name="Morahan G."/>
            <person name="Murray J."/>
            <person name="Weller J."/>
            <person name="Jian J."/>
            <person name="Singh K.B."/>
        </authorList>
    </citation>
    <scope>NUCLEOTIDE SEQUENCE [LARGE SCALE GENOMIC DNA]</scope>
    <source>
        <strain evidence="7">cv. Tanjil</strain>
        <tissue evidence="6">Whole plant</tissue>
    </source>
</reference>
<keyword evidence="7" id="KW-1185">Reference proteome</keyword>
<dbReference type="Proteomes" id="UP000188354">
    <property type="component" value="Chromosome LG16"/>
</dbReference>
<evidence type="ECO:0000256" key="3">
    <source>
        <dbReference type="ARBA" id="ARBA00023136"/>
    </source>
</evidence>
<dbReference type="EMBL" id="CM007376">
    <property type="protein sequence ID" value="OIV95313.1"/>
    <property type="molecule type" value="Genomic_DNA"/>
</dbReference>
<keyword evidence="2 4" id="KW-1133">Transmembrane helix</keyword>
<protein>
    <recommendedName>
        <fullName evidence="8">WAT1-related protein</fullName>
    </recommendedName>
</protein>
<dbReference type="GO" id="GO:0022857">
    <property type="term" value="F:transmembrane transporter activity"/>
    <property type="evidence" value="ECO:0007669"/>
    <property type="project" value="InterPro"/>
</dbReference>
<dbReference type="InterPro" id="IPR030184">
    <property type="entry name" value="WAT1-related"/>
</dbReference>
<evidence type="ECO:0000313" key="6">
    <source>
        <dbReference type="EMBL" id="OIV95313.1"/>
    </source>
</evidence>
<proteinExistence type="predicted"/>
<dbReference type="Gramene" id="OIV95313">
    <property type="protein sequence ID" value="OIV95313"/>
    <property type="gene ID" value="TanjilG_07469"/>
</dbReference>
<dbReference type="GO" id="GO:0016020">
    <property type="term" value="C:membrane"/>
    <property type="evidence" value="ECO:0007669"/>
    <property type="project" value="InterPro"/>
</dbReference>
<evidence type="ECO:0000256" key="4">
    <source>
        <dbReference type="SAM" id="Phobius"/>
    </source>
</evidence>
<accession>A0A4P1QUS7</accession>
<evidence type="ECO:0008006" key="8">
    <source>
        <dbReference type="Google" id="ProtNLM"/>
    </source>
</evidence>
<feature type="chain" id="PRO_5020021079" description="WAT1-related protein" evidence="5">
    <location>
        <begin position="20"/>
        <end position="129"/>
    </location>
</feature>
<name>A0A4P1QUS7_LUPAN</name>
<evidence type="ECO:0000256" key="2">
    <source>
        <dbReference type="ARBA" id="ARBA00022989"/>
    </source>
</evidence>
<feature type="transmembrane region" description="Helical" evidence="4">
    <location>
        <begin position="69"/>
        <end position="95"/>
    </location>
</feature>
<evidence type="ECO:0000256" key="5">
    <source>
        <dbReference type="SAM" id="SignalP"/>
    </source>
</evidence>
<keyword evidence="5" id="KW-0732">Signal</keyword>
<evidence type="ECO:0000313" key="7">
    <source>
        <dbReference type="Proteomes" id="UP000188354"/>
    </source>
</evidence>
<organism evidence="6 7">
    <name type="scientific">Lupinus angustifolius</name>
    <name type="common">Narrow-leaved blue lupine</name>
    <dbReference type="NCBI Taxonomy" id="3871"/>
    <lineage>
        <taxon>Eukaryota</taxon>
        <taxon>Viridiplantae</taxon>
        <taxon>Streptophyta</taxon>
        <taxon>Embryophyta</taxon>
        <taxon>Tracheophyta</taxon>
        <taxon>Spermatophyta</taxon>
        <taxon>Magnoliopsida</taxon>
        <taxon>eudicotyledons</taxon>
        <taxon>Gunneridae</taxon>
        <taxon>Pentapetalae</taxon>
        <taxon>rosids</taxon>
        <taxon>fabids</taxon>
        <taxon>Fabales</taxon>
        <taxon>Fabaceae</taxon>
        <taxon>Papilionoideae</taxon>
        <taxon>50 kb inversion clade</taxon>
        <taxon>genistoids sensu lato</taxon>
        <taxon>core genistoids</taxon>
        <taxon>Genisteae</taxon>
        <taxon>Lupinus</taxon>
    </lineage>
</organism>
<gene>
    <name evidence="6" type="ORF">TanjilG_07469</name>
</gene>
<evidence type="ECO:0000256" key="1">
    <source>
        <dbReference type="ARBA" id="ARBA00022692"/>
    </source>
</evidence>
<sequence>MGSGLFPLFLMVLVQFVYAGMNITSKLAMLSGMNPLILVAYRQIFATLSIVPFAYWLEWKTLPKMTKRIMYQIILSSLLGVLGSLLIVLGLYSVLWGKNKEMNNEDTIDLTIIESIKDNEKEEKNDLKL</sequence>
<keyword evidence="1 4" id="KW-0812">Transmembrane</keyword>
<feature type="signal peptide" evidence="5">
    <location>
        <begin position="1"/>
        <end position="19"/>
    </location>
</feature>
<dbReference type="STRING" id="3871.A0A4P1QUS7"/>
<keyword evidence="3 4" id="KW-0472">Membrane</keyword>